<feature type="region of interest" description="Disordered" evidence="1">
    <location>
        <begin position="23"/>
        <end position="48"/>
    </location>
</feature>
<protein>
    <submittedName>
        <fullName evidence="2">Uncharacterized protein</fullName>
    </submittedName>
</protein>
<dbReference type="AlphaFoldDB" id="A0A319EVF4"/>
<dbReference type="OrthoDB" id="5424209at2759"/>
<evidence type="ECO:0000313" key="2">
    <source>
        <dbReference type="EMBL" id="PYI12365.1"/>
    </source>
</evidence>
<sequence>MALLANPLVLPINGSEVVYVSPPYTPSDGSQATRSRRTNRSSSDSSSRAWDGFIDEDLRAGGPFLPELPCETIYFRPDHPFRQSRGVSGISELTRPIWELCKREQINVCEIWFCDRRHTYEENASATFTCMIVAKKQHLKEKWPDIARTVRRTLLEQGVDGVAVEIVDPRLSESMRLESCTPGDAIFGKWNDVRGDIEQTIHLRGINIISCFRVGSSADSTHCAPTVVLGVDHKEQRDWRVTREDVLKILTKHGLKMVGVLIRKDSAKLHTERYSGPAIDNLPGDGIVHVGQSLSPNRMRSARGTLGGYIELRNPTRGDWVPFALTCCHCVLPTGKHISDAEKELFQKWERSGVRITDTDAPALLLVDSPSQSEILSKLQTLKTQMEDHAEDETYRRVQIAKDQGEFVTPPDETYWKVMDKSIMVLRNQRESWGGFYHKNAYVFGMVLATSGLVEKPLATIREKDKNAGVSVVDWAIVKIIQRGVGTNKSSDLHLPFGKLETFSTQTSIHPGKILKKLGHATGYTVGTYNGLLEAHVAINYATGQSKITYEHSILSSTPGSPFSARGDYGSLVYDEFGFVHGVLFGGNENEDMGYFTHISDVLTDMKSAVPGLEEIRVLGEDSS</sequence>
<organism evidence="2 3">
    <name type="scientific">Aspergillus sclerotiicarbonarius (strain CBS 121057 / IBT 28362)</name>
    <dbReference type="NCBI Taxonomy" id="1448318"/>
    <lineage>
        <taxon>Eukaryota</taxon>
        <taxon>Fungi</taxon>
        <taxon>Dikarya</taxon>
        <taxon>Ascomycota</taxon>
        <taxon>Pezizomycotina</taxon>
        <taxon>Eurotiomycetes</taxon>
        <taxon>Eurotiomycetidae</taxon>
        <taxon>Eurotiales</taxon>
        <taxon>Aspergillaceae</taxon>
        <taxon>Aspergillus</taxon>
        <taxon>Aspergillus subgen. Circumdati</taxon>
    </lineage>
</organism>
<evidence type="ECO:0000256" key="1">
    <source>
        <dbReference type="SAM" id="MobiDB-lite"/>
    </source>
</evidence>
<evidence type="ECO:0000313" key="3">
    <source>
        <dbReference type="Proteomes" id="UP000248423"/>
    </source>
</evidence>
<accession>A0A319EVF4</accession>
<proteinExistence type="predicted"/>
<reference evidence="2 3" key="1">
    <citation type="submission" date="2018-02" db="EMBL/GenBank/DDBJ databases">
        <title>The genomes of Aspergillus section Nigri reveals drivers in fungal speciation.</title>
        <authorList>
            <consortium name="DOE Joint Genome Institute"/>
            <person name="Vesth T.C."/>
            <person name="Nybo J."/>
            <person name="Theobald S."/>
            <person name="Brandl J."/>
            <person name="Frisvad J.C."/>
            <person name="Nielsen K.F."/>
            <person name="Lyhne E.K."/>
            <person name="Kogle M.E."/>
            <person name="Kuo A."/>
            <person name="Riley R."/>
            <person name="Clum A."/>
            <person name="Nolan M."/>
            <person name="Lipzen A."/>
            <person name="Salamov A."/>
            <person name="Henrissat B."/>
            <person name="Wiebenga A."/>
            <person name="De vries R.P."/>
            <person name="Grigoriev I.V."/>
            <person name="Mortensen U.H."/>
            <person name="Andersen M.R."/>
            <person name="Baker S.E."/>
        </authorList>
    </citation>
    <scope>NUCLEOTIDE SEQUENCE [LARGE SCALE GENOMIC DNA]</scope>
    <source>
        <strain evidence="2 3">CBS 121057</strain>
    </source>
</reference>
<name>A0A319EVF4_ASPSB</name>
<gene>
    <name evidence="2" type="ORF">BO78DRAFT_424819</name>
</gene>
<dbReference type="EMBL" id="KZ826315">
    <property type="protein sequence ID" value="PYI12365.1"/>
    <property type="molecule type" value="Genomic_DNA"/>
</dbReference>
<dbReference type="STRING" id="1448318.A0A319EVF4"/>
<dbReference type="VEuPathDB" id="FungiDB:BO78DRAFT_424819"/>
<keyword evidence="3" id="KW-1185">Reference proteome</keyword>
<dbReference type="Proteomes" id="UP000248423">
    <property type="component" value="Unassembled WGS sequence"/>
</dbReference>